<evidence type="ECO:0000313" key="2">
    <source>
        <dbReference type="Ensembl" id="ENSBIXP00000028817.1"/>
    </source>
</evidence>
<sequence length="272" mass="27155">MGQSVLRDGRAPFRRDGRWPPLPSADRKGVGFRSPNPEWRRWAPRGVQCGNATDPGEAGGSPGSEDGSVEDGWRKMGLGGSPALAAGPGRGGPLWGWPGPVGVPGVSRDRPRVWVAVGPRAGFPGGPAVFPVSLWSPDGARGPVPRPPPCVLAGPSPPLPASPPRPARATAPRSLPLSGAEPASPHVGVVPRPPSAGGVPEAGRRAGSFARVGDVGAAGARRESVLPGRLAALGCVSVAVGVSPREGAGGGGASPSSRACGGTVPVLGGLRR</sequence>
<feature type="region of interest" description="Disordered" evidence="1">
    <location>
        <begin position="137"/>
        <end position="204"/>
    </location>
</feature>
<reference evidence="3" key="1">
    <citation type="submission" date="2018-11" db="EMBL/GenBank/DDBJ databases">
        <title>Haplotype-resolved cattle genomes.</title>
        <authorList>
            <person name="Low W.Y."/>
            <person name="Tearle R."/>
            <person name="Bickhart D.M."/>
            <person name="Rosen B.D."/>
            <person name="Koren S."/>
            <person name="Rhie A."/>
            <person name="Hiendleder S."/>
            <person name="Phillippy A.M."/>
            <person name="Smith T.P.L."/>
            <person name="Williams J.L."/>
        </authorList>
    </citation>
    <scope>NUCLEOTIDE SEQUENCE [LARGE SCALE GENOMIC DNA]</scope>
</reference>
<dbReference type="Ensembl" id="ENSBIXT00000009127.1">
    <property type="protein sequence ID" value="ENSBIXP00000028817.1"/>
    <property type="gene ID" value="ENSBIXG00000010193.1"/>
</dbReference>
<dbReference type="Proteomes" id="UP000314981">
    <property type="component" value="Unassembled WGS sequence"/>
</dbReference>
<reference evidence="2" key="3">
    <citation type="submission" date="2025-09" db="UniProtKB">
        <authorList>
            <consortium name="Ensembl"/>
        </authorList>
    </citation>
    <scope>IDENTIFICATION</scope>
</reference>
<organism evidence="2 3">
    <name type="scientific">Bos indicus x Bos taurus</name>
    <name type="common">Hybrid cattle</name>
    <dbReference type="NCBI Taxonomy" id="30522"/>
    <lineage>
        <taxon>Eukaryota</taxon>
        <taxon>Metazoa</taxon>
        <taxon>Chordata</taxon>
        <taxon>Craniata</taxon>
        <taxon>Vertebrata</taxon>
        <taxon>Euteleostomi</taxon>
        <taxon>Mammalia</taxon>
        <taxon>Eutheria</taxon>
        <taxon>Laurasiatheria</taxon>
        <taxon>Artiodactyla</taxon>
        <taxon>Ruminantia</taxon>
        <taxon>Pecora</taxon>
        <taxon>Bovidae</taxon>
        <taxon>Bovinae</taxon>
        <taxon>Bos</taxon>
    </lineage>
</organism>
<dbReference type="PANTHER" id="PTHR46703">
    <property type="match status" value="1"/>
</dbReference>
<feature type="region of interest" description="Disordered" evidence="1">
    <location>
        <begin position="243"/>
        <end position="272"/>
    </location>
</feature>
<evidence type="ECO:0000313" key="3">
    <source>
        <dbReference type="Proteomes" id="UP000314981"/>
    </source>
</evidence>
<reference evidence="2" key="2">
    <citation type="submission" date="2025-08" db="UniProtKB">
        <authorList>
            <consortium name="Ensembl"/>
        </authorList>
    </citation>
    <scope>IDENTIFICATION</scope>
</reference>
<feature type="compositionally biased region" description="Low complexity" evidence="1">
    <location>
        <begin position="167"/>
        <end position="177"/>
    </location>
</feature>
<keyword evidence="3" id="KW-1185">Reference proteome</keyword>
<dbReference type="PANTHER" id="PTHR46703:SF1">
    <property type="match status" value="1"/>
</dbReference>
<proteinExistence type="predicted"/>
<evidence type="ECO:0000256" key="1">
    <source>
        <dbReference type="SAM" id="MobiDB-lite"/>
    </source>
</evidence>
<feature type="region of interest" description="Disordered" evidence="1">
    <location>
        <begin position="1"/>
        <end position="93"/>
    </location>
</feature>
<accession>A0A4W2EAL1</accession>
<feature type="compositionally biased region" description="Pro residues" evidence="1">
    <location>
        <begin position="144"/>
        <end position="166"/>
    </location>
</feature>
<feature type="compositionally biased region" description="Basic and acidic residues" evidence="1">
    <location>
        <begin position="7"/>
        <end position="18"/>
    </location>
</feature>
<name>A0A4W2EAL1_BOBOX</name>
<protein>
    <submittedName>
        <fullName evidence="2">Uncharacterized protein</fullName>
    </submittedName>
</protein>
<dbReference type="AlphaFoldDB" id="A0A4W2EAL1"/>